<evidence type="ECO:0000256" key="1">
    <source>
        <dbReference type="ARBA" id="ARBA00008903"/>
    </source>
</evidence>
<evidence type="ECO:0008006" key="4">
    <source>
        <dbReference type="Google" id="ProtNLM"/>
    </source>
</evidence>
<dbReference type="GO" id="GO:0016491">
    <property type="term" value="F:oxidoreductase activity"/>
    <property type="evidence" value="ECO:0007669"/>
    <property type="project" value="UniProtKB-ARBA"/>
</dbReference>
<accession>A0A198ASF4</accession>
<keyword evidence="3" id="KW-1185">Reference proteome</keyword>
<dbReference type="Pfam" id="PF02423">
    <property type="entry name" value="OCD_Mu_crystall"/>
    <property type="match status" value="1"/>
</dbReference>
<dbReference type="GO" id="GO:0042562">
    <property type="term" value="F:hormone binding"/>
    <property type="evidence" value="ECO:0007669"/>
    <property type="project" value="TreeGrafter"/>
</dbReference>
<comment type="similarity">
    <text evidence="1">Belongs to the ornithine cyclodeaminase/mu-crystallin family.</text>
</comment>
<dbReference type="OrthoDB" id="9792005at2"/>
<dbReference type="EMBL" id="LYPB01000034">
    <property type="protein sequence ID" value="OAS24015.1"/>
    <property type="molecule type" value="Genomic_DNA"/>
</dbReference>
<reference evidence="2 3" key="1">
    <citation type="submission" date="2016-05" db="EMBL/GenBank/DDBJ databases">
        <title>Paenibacillus sp. 1ZS3-15 nov., isolated from the rhizosphere soil.</title>
        <authorList>
            <person name="Zhang X.X."/>
            <person name="Zhang J."/>
        </authorList>
    </citation>
    <scope>NUCLEOTIDE SEQUENCE [LARGE SCALE GENOMIC DNA]</scope>
    <source>
        <strain evidence="2 3">1ZS3-15</strain>
    </source>
</reference>
<dbReference type="RefSeq" id="WP_068661635.1">
    <property type="nucleotide sequence ID" value="NZ_LYPB01000034.1"/>
</dbReference>
<proteinExistence type="inferred from homology"/>
<dbReference type="FunFam" id="3.40.50.720:FF:000311">
    <property type="entry name" value="Ornithine cyclodeaminase"/>
    <property type="match status" value="1"/>
</dbReference>
<sequence>MLVIKSTEVQELLGMQACIEIMEAVLADLVNGQAVQALRSVVPLHGGNVMGLMPTYLKRDEKVGAKVITVFPGNHGKGFPSHQGFVSLFNSTNGQLEAIVDGTRITAIRTAAVSAVATKRLAKPEAATLAVIGTGEQARTHIEAMLLVRPITQIKVWGPNPAHAEQLKAETASRYPAVLVSCASSAQAAVADADIICTVTASTTPIVQGAWIQAGAHVNAVGACRAKDRELDTELVRRAELFVDRTESAVNEAGDYLIPLQEGAISKDHILAEIGELLVGAKEGRRSATSITLFKSLGLACEDLAAANYIYKEAIRTHKGTHIDF</sequence>
<name>A0A198ASF4_9BACL</name>
<dbReference type="AlphaFoldDB" id="A0A198ASF4"/>
<dbReference type="Proteomes" id="UP000078454">
    <property type="component" value="Unassembled WGS sequence"/>
</dbReference>
<dbReference type="STRING" id="1850517.A8708_14910"/>
<evidence type="ECO:0000313" key="3">
    <source>
        <dbReference type="Proteomes" id="UP000078454"/>
    </source>
</evidence>
<dbReference type="Gene3D" id="3.30.1780.10">
    <property type="entry name" value="ornithine cyclodeaminase, domain 1"/>
    <property type="match status" value="1"/>
</dbReference>
<dbReference type="GO" id="GO:0005737">
    <property type="term" value="C:cytoplasm"/>
    <property type="evidence" value="ECO:0007669"/>
    <property type="project" value="TreeGrafter"/>
</dbReference>
<dbReference type="InterPro" id="IPR023401">
    <property type="entry name" value="ODC_N"/>
</dbReference>
<dbReference type="InterPro" id="IPR003462">
    <property type="entry name" value="ODC_Mu_crystall"/>
</dbReference>
<dbReference type="PANTHER" id="PTHR13812">
    <property type="entry name" value="KETIMINE REDUCTASE MU-CRYSTALLIN"/>
    <property type="match status" value="1"/>
</dbReference>
<comment type="caution">
    <text evidence="2">The sequence shown here is derived from an EMBL/GenBank/DDBJ whole genome shotgun (WGS) entry which is preliminary data.</text>
</comment>
<dbReference type="GO" id="GO:0019752">
    <property type="term" value="P:carboxylic acid metabolic process"/>
    <property type="evidence" value="ECO:0007669"/>
    <property type="project" value="UniProtKB-ARBA"/>
</dbReference>
<evidence type="ECO:0000313" key="2">
    <source>
        <dbReference type="EMBL" id="OAS24015.1"/>
    </source>
</evidence>
<dbReference type="Gene3D" id="3.40.50.720">
    <property type="entry name" value="NAD(P)-binding Rossmann-like Domain"/>
    <property type="match status" value="1"/>
</dbReference>
<dbReference type="SUPFAM" id="SSF51735">
    <property type="entry name" value="NAD(P)-binding Rossmann-fold domains"/>
    <property type="match status" value="1"/>
</dbReference>
<gene>
    <name evidence="2" type="ORF">A8708_14910</name>
</gene>
<protein>
    <recommendedName>
        <fullName evidence="4">Ornithine cyclodeaminase</fullName>
    </recommendedName>
</protein>
<dbReference type="PIRSF" id="PIRSF001439">
    <property type="entry name" value="CryM"/>
    <property type="match status" value="1"/>
</dbReference>
<dbReference type="PANTHER" id="PTHR13812:SF19">
    <property type="entry name" value="KETIMINE REDUCTASE MU-CRYSTALLIN"/>
    <property type="match status" value="1"/>
</dbReference>
<dbReference type="InterPro" id="IPR036291">
    <property type="entry name" value="NAD(P)-bd_dom_sf"/>
</dbReference>
<organism evidence="2 3">
    <name type="scientific">Paenibacillus oryzisoli</name>
    <dbReference type="NCBI Taxonomy" id="1850517"/>
    <lineage>
        <taxon>Bacteria</taxon>
        <taxon>Bacillati</taxon>
        <taxon>Bacillota</taxon>
        <taxon>Bacilli</taxon>
        <taxon>Bacillales</taxon>
        <taxon>Paenibacillaceae</taxon>
        <taxon>Paenibacillus</taxon>
    </lineage>
</organism>